<dbReference type="PANTHER" id="PTHR30506">
    <property type="entry name" value="INNER MEMBRANE PROTEIN"/>
    <property type="match status" value="1"/>
</dbReference>
<evidence type="ECO:0000256" key="2">
    <source>
        <dbReference type="ARBA" id="ARBA00008193"/>
    </source>
</evidence>
<feature type="domain" description="Glycine transporter" evidence="7">
    <location>
        <begin position="90"/>
        <end position="162"/>
    </location>
</feature>
<protein>
    <submittedName>
        <fullName evidence="8">Trimeric intracellular cation channel family protein</fullName>
    </submittedName>
</protein>
<gene>
    <name evidence="8" type="ORF">G3M56_000860</name>
</gene>
<evidence type="ECO:0000256" key="5">
    <source>
        <dbReference type="ARBA" id="ARBA00022989"/>
    </source>
</evidence>
<organism evidence="8 9">
    <name type="scientific">Sulfuriroseicoccus oceanibius</name>
    <dbReference type="NCBI Taxonomy" id="2707525"/>
    <lineage>
        <taxon>Bacteria</taxon>
        <taxon>Pseudomonadati</taxon>
        <taxon>Verrucomicrobiota</taxon>
        <taxon>Verrucomicrobiia</taxon>
        <taxon>Verrucomicrobiales</taxon>
        <taxon>Verrucomicrobiaceae</taxon>
        <taxon>Sulfuriroseicoccus</taxon>
    </lineage>
</organism>
<dbReference type="InterPro" id="IPR005115">
    <property type="entry name" value="Gly_transporter"/>
</dbReference>
<sequence length="197" mass="21211">MILLWDLLGTFVFCLSGALAGKQTEMDIYGMFVAGLVTGTGGGALRSVLIGDVPPAIFTIPHYFIVAALATLLAYCLEPFFLKMTRAVSFFDALGLGFFVCLGVRTGQVHELPWWSCTAMGVITATFGGVIRDIIRNEVPLVFRREIYATACIIGGLILIGLDLMGVQNSLAMAIATFSVALIRILAIRYAINQSHA</sequence>
<keyword evidence="4" id="KW-0812">Transmembrane</keyword>
<evidence type="ECO:0000313" key="8">
    <source>
        <dbReference type="EMBL" id="QQL45170.1"/>
    </source>
</evidence>
<keyword evidence="3" id="KW-1003">Cell membrane</keyword>
<dbReference type="GO" id="GO:0005886">
    <property type="term" value="C:plasma membrane"/>
    <property type="evidence" value="ECO:0007669"/>
    <property type="project" value="UniProtKB-SubCell"/>
</dbReference>
<dbReference type="EMBL" id="CP066776">
    <property type="protein sequence ID" value="QQL45170.1"/>
    <property type="molecule type" value="Genomic_DNA"/>
</dbReference>
<comment type="subcellular location">
    <subcellularLocation>
        <location evidence="1">Cell membrane</location>
        <topology evidence="1">Multi-pass membrane protein</topology>
    </subcellularLocation>
</comment>
<dbReference type="AlphaFoldDB" id="A0A6B3LG42"/>
<keyword evidence="5" id="KW-1133">Transmembrane helix</keyword>
<name>A0A6B3LG42_9BACT</name>
<evidence type="ECO:0000256" key="4">
    <source>
        <dbReference type="ARBA" id="ARBA00022692"/>
    </source>
</evidence>
<evidence type="ECO:0000256" key="1">
    <source>
        <dbReference type="ARBA" id="ARBA00004651"/>
    </source>
</evidence>
<reference evidence="8 9" key="1">
    <citation type="submission" date="2020-12" db="EMBL/GenBank/DDBJ databases">
        <title>Sulforoseuscoccus oceanibium gen. nov., sp. nov., a representative of the phylum Verrucomicrobia with special cytoplasmic membrane, and proposal of Sulforoseuscoccusaceae fam. nov.</title>
        <authorList>
            <person name="Xi F."/>
        </authorList>
    </citation>
    <scope>NUCLEOTIDE SEQUENCE [LARGE SCALE GENOMIC DNA]</scope>
    <source>
        <strain evidence="8 9">T37</strain>
    </source>
</reference>
<keyword evidence="9" id="KW-1185">Reference proteome</keyword>
<evidence type="ECO:0000256" key="3">
    <source>
        <dbReference type="ARBA" id="ARBA00022475"/>
    </source>
</evidence>
<keyword evidence="6" id="KW-0472">Membrane</keyword>
<evidence type="ECO:0000259" key="7">
    <source>
        <dbReference type="Pfam" id="PF03458"/>
    </source>
</evidence>
<proteinExistence type="inferred from homology"/>
<evidence type="ECO:0000256" key="6">
    <source>
        <dbReference type="ARBA" id="ARBA00023136"/>
    </source>
</evidence>
<feature type="domain" description="Glycine transporter" evidence="7">
    <location>
        <begin position="4"/>
        <end position="77"/>
    </location>
</feature>
<dbReference type="Pfam" id="PF03458">
    <property type="entry name" value="Gly_transporter"/>
    <property type="match status" value="2"/>
</dbReference>
<evidence type="ECO:0000313" key="9">
    <source>
        <dbReference type="Proteomes" id="UP000475117"/>
    </source>
</evidence>
<dbReference type="RefSeq" id="WP_164365699.1">
    <property type="nucleotide sequence ID" value="NZ_CP066776.1"/>
</dbReference>
<comment type="similarity">
    <text evidence="2">Belongs to the UPF0126 family.</text>
</comment>
<dbReference type="Proteomes" id="UP000475117">
    <property type="component" value="Chromosome"/>
</dbReference>
<dbReference type="PANTHER" id="PTHR30506:SF3">
    <property type="entry name" value="UPF0126 INNER MEMBRANE PROTEIN YADS-RELATED"/>
    <property type="match status" value="1"/>
</dbReference>
<dbReference type="KEGG" id="soa:G3M56_000860"/>
<accession>A0A6B3LG42</accession>